<keyword evidence="1 4" id="KW-0808">Transferase</keyword>
<dbReference type="PANTHER" id="PTHR43420">
    <property type="entry name" value="ACETYLTRANSFERASE"/>
    <property type="match status" value="1"/>
</dbReference>
<protein>
    <submittedName>
        <fullName evidence="4">GNAT family N-acetyltransferase</fullName>
    </submittedName>
</protein>
<dbReference type="EMBL" id="CP053661">
    <property type="protein sequence ID" value="QKD84747.1"/>
    <property type="molecule type" value="Genomic_DNA"/>
</dbReference>
<proteinExistence type="predicted"/>
<dbReference type="InterPro" id="IPR016181">
    <property type="entry name" value="Acyl_CoA_acyltransferase"/>
</dbReference>
<keyword evidence="5" id="KW-1185">Reference proteome</keyword>
<organism evidence="4 5">
    <name type="scientific">Thermoleptolyngbya sichuanensis A183</name>
    <dbReference type="NCBI Taxonomy" id="2737172"/>
    <lineage>
        <taxon>Bacteria</taxon>
        <taxon>Bacillati</taxon>
        <taxon>Cyanobacteriota</taxon>
        <taxon>Cyanophyceae</taxon>
        <taxon>Oculatellales</taxon>
        <taxon>Oculatellaceae</taxon>
        <taxon>Thermoleptolyngbya</taxon>
        <taxon>Thermoleptolyngbya sichuanensis</taxon>
    </lineage>
</organism>
<sequence length="135" mass="15760">MQRTYCELFPGEGFDHLAYTVEQYFSGDTPLWWVRSHADANLRIPDPVACLWMGSAVDQVRGDRHAHIFLLYVSPEHRRRGIGTALMRQAEDWARLRGDRQMGLHVFCQNQPAQRLYESLGFVPQSIWMVKLLDR</sequence>
<evidence type="ECO:0000256" key="2">
    <source>
        <dbReference type="ARBA" id="ARBA00023315"/>
    </source>
</evidence>
<dbReference type="PROSITE" id="PS51186">
    <property type="entry name" value="GNAT"/>
    <property type="match status" value="1"/>
</dbReference>
<dbReference type="InterPro" id="IPR050680">
    <property type="entry name" value="YpeA/RimI_acetyltransf"/>
</dbReference>
<gene>
    <name evidence="4" type="ORF">HPC62_03175</name>
</gene>
<evidence type="ECO:0000259" key="3">
    <source>
        <dbReference type="PROSITE" id="PS51186"/>
    </source>
</evidence>
<dbReference type="AlphaFoldDB" id="A0A6M8BIK1"/>
<dbReference type="Gene3D" id="3.40.630.30">
    <property type="match status" value="1"/>
</dbReference>
<accession>A0A6M8BIK1</accession>
<reference evidence="4 5" key="1">
    <citation type="submission" date="2020-05" db="EMBL/GenBank/DDBJ databases">
        <title>Complete genome sequence of of a novel Thermoleptolyngbya strain isolated from hot springs of Ganzi, Sichuan China.</title>
        <authorList>
            <person name="Tang J."/>
            <person name="Daroch M."/>
            <person name="Li L."/>
            <person name="Waleron K."/>
            <person name="Waleron M."/>
            <person name="Waleron M."/>
        </authorList>
    </citation>
    <scope>NUCLEOTIDE SEQUENCE [LARGE SCALE GENOMIC DNA]</scope>
    <source>
        <strain evidence="4 5">PKUAC-SCTA183</strain>
    </source>
</reference>
<dbReference type="Pfam" id="PF00583">
    <property type="entry name" value="Acetyltransf_1"/>
    <property type="match status" value="1"/>
</dbReference>
<dbReference type="InterPro" id="IPR000182">
    <property type="entry name" value="GNAT_dom"/>
</dbReference>
<evidence type="ECO:0000256" key="1">
    <source>
        <dbReference type="ARBA" id="ARBA00022679"/>
    </source>
</evidence>
<keyword evidence="2" id="KW-0012">Acyltransferase</keyword>
<evidence type="ECO:0000313" key="5">
    <source>
        <dbReference type="Proteomes" id="UP000505210"/>
    </source>
</evidence>
<evidence type="ECO:0000313" key="4">
    <source>
        <dbReference type="EMBL" id="QKD84747.1"/>
    </source>
</evidence>
<feature type="domain" description="N-acetyltransferase" evidence="3">
    <location>
        <begin position="3"/>
        <end position="135"/>
    </location>
</feature>
<dbReference type="GO" id="GO:0016747">
    <property type="term" value="F:acyltransferase activity, transferring groups other than amino-acyl groups"/>
    <property type="evidence" value="ECO:0007669"/>
    <property type="project" value="InterPro"/>
</dbReference>
<dbReference type="KEGG" id="theu:HPC62_03175"/>
<dbReference type="CDD" id="cd04301">
    <property type="entry name" value="NAT_SF"/>
    <property type="match status" value="1"/>
</dbReference>
<dbReference type="Proteomes" id="UP000505210">
    <property type="component" value="Chromosome"/>
</dbReference>
<dbReference type="SUPFAM" id="SSF55729">
    <property type="entry name" value="Acyl-CoA N-acyltransferases (Nat)"/>
    <property type="match status" value="1"/>
</dbReference>
<name>A0A6M8BIK1_9CYAN</name>